<organism evidence="4 5">
    <name type="scientific">Niveomyces insectorum RCEF 264</name>
    <dbReference type="NCBI Taxonomy" id="1081102"/>
    <lineage>
        <taxon>Eukaryota</taxon>
        <taxon>Fungi</taxon>
        <taxon>Dikarya</taxon>
        <taxon>Ascomycota</taxon>
        <taxon>Pezizomycotina</taxon>
        <taxon>Sordariomycetes</taxon>
        <taxon>Hypocreomycetidae</taxon>
        <taxon>Hypocreales</taxon>
        <taxon>Cordycipitaceae</taxon>
        <taxon>Niveomyces</taxon>
    </lineage>
</organism>
<dbReference type="EMBL" id="AZHD01000001">
    <property type="protein sequence ID" value="OAA68233.1"/>
    <property type="molecule type" value="Genomic_DNA"/>
</dbReference>
<comment type="caution">
    <text evidence="4">The sequence shown here is derived from an EMBL/GenBank/DDBJ whole genome shotgun (WGS) entry which is preliminary data.</text>
</comment>
<feature type="chain" id="PRO_5007895272" description="Cell wall beta-glucan synthesis" evidence="3">
    <location>
        <begin position="39"/>
        <end position="245"/>
    </location>
</feature>
<feature type="region of interest" description="Disordered" evidence="1">
    <location>
        <begin position="172"/>
        <end position="205"/>
    </location>
</feature>
<feature type="signal peptide" evidence="3">
    <location>
        <begin position="1"/>
        <end position="38"/>
    </location>
</feature>
<keyword evidence="3" id="KW-0732">Signal</keyword>
<protein>
    <recommendedName>
        <fullName evidence="6">Cell wall beta-glucan synthesis</fullName>
    </recommendedName>
</protein>
<name>A0A168A4F7_9HYPO</name>
<accession>A0A168A4F7</accession>
<evidence type="ECO:0008006" key="6">
    <source>
        <dbReference type="Google" id="ProtNLM"/>
    </source>
</evidence>
<dbReference type="Proteomes" id="UP000076874">
    <property type="component" value="Unassembled WGS sequence"/>
</dbReference>
<proteinExistence type="predicted"/>
<evidence type="ECO:0000256" key="2">
    <source>
        <dbReference type="SAM" id="Phobius"/>
    </source>
</evidence>
<evidence type="ECO:0000256" key="3">
    <source>
        <dbReference type="SAM" id="SignalP"/>
    </source>
</evidence>
<evidence type="ECO:0000313" key="5">
    <source>
        <dbReference type="Proteomes" id="UP000076874"/>
    </source>
</evidence>
<keyword evidence="2" id="KW-0812">Transmembrane</keyword>
<dbReference type="AlphaFoldDB" id="A0A168A4F7"/>
<gene>
    <name evidence="4" type="ORF">SPI_00428</name>
</gene>
<sequence length="245" mass="25686">MACTTRRPGRGHATASSPFALLMATTVLLLGLALPARGDDTGDTSDTSNGLVPATFSTAFTDVVEGQMLATSWSYIDPKYEPLSITARAVNRTSKNHANSFSVKLTTRLQNTSSWAWPTVPYPLPYLANGLYELEIRPAVWNLTAEPGTLNVPVLARSPYFTIQSAAASANGTAVDSSSSSSSGAAATGNDDKPGQLVPSNDTRPTGPNRVALAVGLSIGLAAALGATVVLICLRIRNRRQGLRL</sequence>
<evidence type="ECO:0000256" key="1">
    <source>
        <dbReference type="SAM" id="MobiDB-lite"/>
    </source>
</evidence>
<keyword evidence="2" id="KW-1133">Transmembrane helix</keyword>
<evidence type="ECO:0000313" key="4">
    <source>
        <dbReference type="EMBL" id="OAA68233.1"/>
    </source>
</evidence>
<feature type="compositionally biased region" description="Low complexity" evidence="1">
    <location>
        <begin position="172"/>
        <end position="189"/>
    </location>
</feature>
<keyword evidence="2" id="KW-0472">Membrane</keyword>
<reference evidence="4 5" key="1">
    <citation type="journal article" date="2016" name="Genome Biol. Evol.">
        <title>Divergent and convergent evolution of fungal pathogenicity.</title>
        <authorList>
            <person name="Shang Y."/>
            <person name="Xiao G."/>
            <person name="Zheng P."/>
            <person name="Cen K."/>
            <person name="Zhan S."/>
            <person name="Wang C."/>
        </authorList>
    </citation>
    <scope>NUCLEOTIDE SEQUENCE [LARGE SCALE GENOMIC DNA]</scope>
    <source>
        <strain evidence="4 5">RCEF 264</strain>
    </source>
</reference>
<keyword evidence="5" id="KW-1185">Reference proteome</keyword>
<dbReference type="OrthoDB" id="5104027at2759"/>
<feature type="transmembrane region" description="Helical" evidence="2">
    <location>
        <begin position="211"/>
        <end position="234"/>
    </location>
</feature>